<feature type="domain" description="USP" evidence="2">
    <location>
        <begin position="460"/>
        <end position="800"/>
    </location>
</feature>
<dbReference type="AlphaFoldDB" id="A0A8H7E5K7"/>
<feature type="compositionally biased region" description="Basic and acidic residues" evidence="1">
    <location>
        <begin position="331"/>
        <end position="340"/>
    </location>
</feature>
<accession>A0A8H7E5K7</accession>
<reference evidence="3" key="1">
    <citation type="submission" date="2020-02" db="EMBL/GenBank/DDBJ databases">
        <authorList>
            <person name="Palmer J.M."/>
        </authorList>
    </citation>
    <scope>NUCLEOTIDE SEQUENCE</scope>
    <source>
        <strain evidence="3">EPUS1.4</strain>
        <tissue evidence="3">Thallus</tissue>
    </source>
</reference>
<feature type="compositionally biased region" description="Polar residues" evidence="1">
    <location>
        <begin position="365"/>
        <end position="383"/>
    </location>
</feature>
<feature type="region of interest" description="Disordered" evidence="1">
    <location>
        <begin position="50"/>
        <end position="139"/>
    </location>
</feature>
<keyword evidence="4" id="KW-1185">Reference proteome</keyword>
<evidence type="ECO:0000313" key="3">
    <source>
        <dbReference type="EMBL" id="KAF7509038.1"/>
    </source>
</evidence>
<gene>
    <name evidence="3" type="ORF">GJ744_008433</name>
</gene>
<feature type="compositionally biased region" description="Basic and acidic residues" evidence="1">
    <location>
        <begin position="408"/>
        <end position="425"/>
    </location>
</feature>
<feature type="compositionally biased region" description="Low complexity" evidence="1">
    <location>
        <begin position="298"/>
        <end position="322"/>
    </location>
</feature>
<protein>
    <recommendedName>
        <fullName evidence="2">USP domain-containing protein</fullName>
    </recommendedName>
</protein>
<evidence type="ECO:0000259" key="2">
    <source>
        <dbReference type="PROSITE" id="PS50235"/>
    </source>
</evidence>
<feature type="compositionally biased region" description="Basic and acidic residues" evidence="1">
    <location>
        <begin position="97"/>
        <end position="113"/>
    </location>
</feature>
<feature type="compositionally biased region" description="Basic and acidic residues" evidence="1">
    <location>
        <begin position="166"/>
        <end position="182"/>
    </location>
</feature>
<feature type="compositionally biased region" description="Low complexity" evidence="1">
    <location>
        <begin position="220"/>
        <end position="229"/>
    </location>
</feature>
<feature type="region of interest" description="Disordered" evidence="1">
    <location>
        <begin position="166"/>
        <end position="460"/>
    </location>
</feature>
<proteinExistence type="predicted"/>
<dbReference type="InterPro" id="IPR028889">
    <property type="entry name" value="USP"/>
</dbReference>
<name>A0A8H7E5K7_9EURO</name>
<evidence type="ECO:0000313" key="4">
    <source>
        <dbReference type="Proteomes" id="UP000606974"/>
    </source>
</evidence>
<dbReference type="GO" id="GO:0005829">
    <property type="term" value="C:cytosol"/>
    <property type="evidence" value="ECO:0007669"/>
    <property type="project" value="TreeGrafter"/>
</dbReference>
<dbReference type="Pfam" id="PF00443">
    <property type="entry name" value="UCH"/>
    <property type="match status" value="1"/>
</dbReference>
<dbReference type="SUPFAM" id="SSF54001">
    <property type="entry name" value="Cysteine proteinases"/>
    <property type="match status" value="1"/>
</dbReference>
<dbReference type="InterPro" id="IPR038765">
    <property type="entry name" value="Papain-like_cys_pep_sf"/>
</dbReference>
<dbReference type="Proteomes" id="UP000606974">
    <property type="component" value="Unassembled WGS sequence"/>
</dbReference>
<dbReference type="PROSITE" id="PS50235">
    <property type="entry name" value="USP_3"/>
    <property type="match status" value="1"/>
</dbReference>
<dbReference type="InterPro" id="IPR001394">
    <property type="entry name" value="Peptidase_C19_UCH"/>
</dbReference>
<feature type="compositionally biased region" description="Basic and acidic residues" evidence="1">
    <location>
        <begin position="61"/>
        <end position="73"/>
    </location>
</feature>
<feature type="compositionally biased region" description="Polar residues" evidence="1">
    <location>
        <begin position="281"/>
        <end position="291"/>
    </location>
</feature>
<dbReference type="GO" id="GO:0016579">
    <property type="term" value="P:protein deubiquitination"/>
    <property type="evidence" value="ECO:0007669"/>
    <property type="project" value="InterPro"/>
</dbReference>
<dbReference type="Gene3D" id="3.90.70.10">
    <property type="entry name" value="Cysteine proteinases"/>
    <property type="match status" value="1"/>
</dbReference>
<evidence type="ECO:0000256" key="1">
    <source>
        <dbReference type="SAM" id="MobiDB-lite"/>
    </source>
</evidence>
<dbReference type="InterPro" id="IPR050164">
    <property type="entry name" value="Peptidase_C19"/>
</dbReference>
<dbReference type="EMBL" id="JAACFV010000046">
    <property type="protein sequence ID" value="KAF7509038.1"/>
    <property type="molecule type" value="Genomic_DNA"/>
</dbReference>
<dbReference type="OrthoDB" id="5430731at2759"/>
<comment type="caution">
    <text evidence="3">The sequence shown here is derived from an EMBL/GenBank/DDBJ whole genome shotgun (WGS) entry which is preliminary data.</text>
</comment>
<dbReference type="CDD" id="cd02257">
    <property type="entry name" value="Peptidase_C19"/>
    <property type="match status" value="1"/>
</dbReference>
<dbReference type="PANTHER" id="PTHR24006">
    <property type="entry name" value="UBIQUITIN CARBOXYL-TERMINAL HYDROLASE"/>
    <property type="match status" value="1"/>
</dbReference>
<organism evidence="3 4">
    <name type="scientific">Endocarpon pusillum</name>
    <dbReference type="NCBI Taxonomy" id="364733"/>
    <lineage>
        <taxon>Eukaryota</taxon>
        <taxon>Fungi</taxon>
        <taxon>Dikarya</taxon>
        <taxon>Ascomycota</taxon>
        <taxon>Pezizomycotina</taxon>
        <taxon>Eurotiomycetes</taxon>
        <taxon>Chaetothyriomycetidae</taxon>
        <taxon>Verrucariales</taxon>
        <taxon>Verrucariaceae</taxon>
        <taxon>Endocarpon</taxon>
    </lineage>
</organism>
<dbReference type="GO" id="GO:0005634">
    <property type="term" value="C:nucleus"/>
    <property type="evidence" value="ECO:0007669"/>
    <property type="project" value="TreeGrafter"/>
</dbReference>
<dbReference type="GO" id="GO:0004843">
    <property type="term" value="F:cysteine-type deubiquitinase activity"/>
    <property type="evidence" value="ECO:0007669"/>
    <property type="project" value="InterPro"/>
</dbReference>
<feature type="compositionally biased region" description="Basic and acidic residues" evidence="1">
    <location>
        <begin position="252"/>
        <end position="272"/>
    </location>
</feature>
<sequence length="815" mass="89682">MGWHRATCNLFMSLHCIKPFERQTFAKESVLKMVETDSATQIFTKEQVSAAKERYRKRRDEKRAWTEDNEKRKLANQPTRTLRQYKADMTPSPPPDTEEHCQPPSGKLERYDYRQPQPDRLPKAKIPLPKTESESKAVQRSREQYANLHKPGRFFSVNTTAGVKRRAEYENDNASKRSRIGEVPKTGVKRSAAELDSGRAKRAKPASFMDHLNGYGGGKAAAADGVSAGSKTATADSNQKAAGQSGKAASKAKADPALDTARRMDNKNDGAKQAKAKATVKSPTPATQQTGEVKKSTADIASSAAIIKQKAAAANTPKANAKIESGPTSDTKAEQTDDIAKSGSSPKRVGKQPAAGTEKVDIQKTKTQNSPVTSIAAQSSATVNPKDGQTVKKVAAASPAASKQEGCAAEHHVADSTLDKDHAPEKPAATGGVPPTAGVKRKRDDEVSSPAKKPKPNHQNPLVNFSRACFMNASLHLLHSIPNFAVLENESDEEIRADAILSPEEMRSAVIGRGPPKLAACAKQREHLKLRNESGELKLLPHLKSVMTQMSKVGEEPRAINPFVLQQVCGTMFTENEDHPMYGDTQGDAHEFILKLLEQVRKEQPELGVDELLAAQFAEQQVCACGARKTFIEDGCHLSIPEELGSRRMSFDDVLWRNLRDGSRFLEYRCENCGWSGKWSTKDSWAGKRMIKSPAYLLAHISRGQVYAQGRRMEKATNKIMPPMCKITIPSGDDSPVYYHLEGMIEHTGNSPHGEHYTTTRKIGAQWWYCDDFGRRGVIPLTRTYARNHDEGYIFLMKKVGKDDPYIDAPTDSQS</sequence>
<feature type="compositionally biased region" description="Low complexity" evidence="1">
    <location>
        <begin position="391"/>
        <end position="403"/>
    </location>
</feature>
<feature type="compositionally biased region" description="Low complexity" evidence="1">
    <location>
        <begin position="239"/>
        <end position="251"/>
    </location>
</feature>